<feature type="domain" description="HTH araC/xylS-type" evidence="5">
    <location>
        <begin position="431"/>
        <end position="530"/>
    </location>
</feature>
<dbReference type="GO" id="GO:0043565">
    <property type="term" value="F:sequence-specific DNA binding"/>
    <property type="evidence" value="ECO:0007669"/>
    <property type="project" value="InterPro"/>
</dbReference>
<dbReference type="InterPro" id="IPR001789">
    <property type="entry name" value="Sig_transdc_resp-reg_receiver"/>
</dbReference>
<dbReference type="InterPro" id="IPR011006">
    <property type="entry name" value="CheY-like_superfamily"/>
</dbReference>
<keyword evidence="8" id="KW-1185">Reference proteome</keyword>
<dbReference type="AlphaFoldDB" id="A0A4R5K851"/>
<dbReference type="InterPro" id="IPR041522">
    <property type="entry name" value="CdaR_GGDEF"/>
</dbReference>
<accession>A0A4R5K851</accession>
<evidence type="ECO:0000256" key="1">
    <source>
        <dbReference type="ARBA" id="ARBA00023015"/>
    </source>
</evidence>
<dbReference type="RefSeq" id="WP_133236890.1">
    <property type="nucleotide sequence ID" value="NZ_SMRT01000036.1"/>
</dbReference>
<dbReference type="PRINTS" id="PR00032">
    <property type="entry name" value="HTHARAC"/>
</dbReference>
<dbReference type="EMBL" id="SMRT01000036">
    <property type="protein sequence ID" value="TDF89739.1"/>
    <property type="molecule type" value="Genomic_DNA"/>
</dbReference>
<dbReference type="Proteomes" id="UP000295636">
    <property type="component" value="Unassembled WGS sequence"/>
</dbReference>
<dbReference type="GO" id="GO:0000160">
    <property type="term" value="P:phosphorelay signal transduction system"/>
    <property type="evidence" value="ECO:0007669"/>
    <property type="project" value="InterPro"/>
</dbReference>
<dbReference type="CDD" id="cd17536">
    <property type="entry name" value="REC_YesN-like"/>
    <property type="match status" value="1"/>
</dbReference>
<feature type="domain" description="Response regulatory" evidence="6">
    <location>
        <begin position="2"/>
        <end position="119"/>
    </location>
</feature>
<dbReference type="OrthoDB" id="9788446at2"/>
<dbReference type="InterPro" id="IPR020449">
    <property type="entry name" value="Tscrpt_reg_AraC-type_HTH"/>
</dbReference>
<dbReference type="PANTHER" id="PTHR43280">
    <property type="entry name" value="ARAC-FAMILY TRANSCRIPTIONAL REGULATOR"/>
    <property type="match status" value="1"/>
</dbReference>
<evidence type="ECO:0000313" key="8">
    <source>
        <dbReference type="Proteomes" id="UP000295636"/>
    </source>
</evidence>
<evidence type="ECO:0000259" key="5">
    <source>
        <dbReference type="PROSITE" id="PS01124"/>
    </source>
</evidence>
<gene>
    <name evidence="7" type="ORF">E1757_34615</name>
</gene>
<keyword evidence="2" id="KW-0238">DNA-binding</keyword>
<keyword evidence="4" id="KW-0597">Phosphoprotein</keyword>
<dbReference type="PROSITE" id="PS50110">
    <property type="entry name" value="RESPONSE_REGULATORY"/>
    <property type="match status" value="1"/>
</dbReference>
<dbReference type="PROSITE" id="PS01124">
    <property type="entry name" value="HTH_ARAC_FAMILY_2"/>
    <property type="match status" value="1"/>
</dbReference>
<evidence type="ECO:0000259" key="6">
    <source>
        <dbReference type="PROSITE" id="PS50110"/>
    </source>
</evidence>
<dbReference type="SUPFAM" id="SSF52172">
    <property type="entry name" value="CheY-like"/>
    <property type="match status" value="1"/>
</dbReference>
<dbReference type="Gene3D" id="3.40.50.2300">
    <property type="match status" value="1"/>
</dbReference>
<evidence type="ECO:0000256" key="3">
    <source>
        <dbReference type="ARBA" id="ARBA00023163"/>
    </source>
</evidence>
<dbReference type="PANTHER" id="PTHR43280:SF35">
    <property type="entry name" value="RESPONSE REGULATOR"/>
    <property type="match status" value="1"/>
</dbReference>
<dbReference type="InterPro" id="IPR018062">
    <property type="entry name" value="HTH_AraC-typ_CS"/>
</dbReference>
<reference evidence="7 8" key="1">
    <citation type="submission" date="2019-03" db="EMBL/GenBank/DDBJ databases">
        <title>This is whole genome sequence of Paenibacillus sp MS74 strain.</title>
        <authorList>
            <person name="Trinh H.N."/>
        </authorList>
    </citation>
    <scope>NUCLEOTIDE SEQUENCE [LARGE SCALE GENOMIC DNA]</scope>
    <source>
        <strain evidence="7 8">MS74</strain>
    </source>
</reference>
<feature type="modified residue" description="4-aspartylphosphate" evidence="4">
    <location>
        <position position="54"/>
    </location>
</feature>
<dbReference type="InterPro" id="IPR018060">
    <property type="entry name" value="HTH_AraC"/>
</dbReference>
<proteinExistence type="predicted"/>
<evidence type="ECO:0000313" key="7">
    <source>
        <dbReference type="EMBL" id="TDF89739.1"/>
    </source>
</evidence>
<keyword evidence="1" id="KW-0805">Transcription regulation</keyword>
<dbReference type="InterPro" id="IPR009057">
    <property type="entry name" value="Homeodomain-like_sf"/>
</dbReference>
<dbReference type="SMART" id="SM00342">
    <property type="entry name" value="HTH_ARAC"/>
    <property type="match status" value="1"/>
</dbReference>
<dbReference type="Pfam" id="PF12833">
    <property type="entry name" value="HTH_18"/>
    <property type="match status" value="1"/>
</dbReference>
<sequence length="531" mass="61834">MKILIVDDETRICESLQSAVPWSDIGISEVATADSGEAGYRTFLSISPDIVMTDIRMDGMSGLDMIRKIRQHDSMVPILILSAYDLFSYAKDAVHLNVTRYILKPIIYGDIALTVSEVVEELKSRKKLNEFEGKIKLQIKNNLGALRQKFLYDALTLPTRFDEDFTNNLQFYQVDQAFLRGGLVMSLQAFWPRNGKVETEKQWQIYRFAVNNIIQEVLSKWQPSYHMPFSEDRITVIFVGSDENELIQDASQATKEIINQIYTFLEIEVNAGFGRWYPHPSNFSKSYKESIEVLKFSEFEGYKRIDHYNDVHETNFYHWPEYPLEEMQIILEAVNRGEWKEAMESWLILESSLLKKDEAVPFDFVKMLCTGLLSTIIAYRCQQQSPNDLPAKLVEIQNYRKKEDLCACVRKLLEQEAESLKNQKNQSTYTEYIKKYVSEHYNENISFAQLANELHLSRTYLSYLFNRDTGETFANYLIQYRITVAKKLMNSSQHLMVREVAAMVGYSDSAYFSRIFKHVTGFSPSEYQMRT</sequence>
<dbReference type="GO" id="GO:0003700">
    <property type="term" value="F:DNA-binding transcription factor activity"/>
    <property type="evidence" value="ECO:0007669"/>
    <property type="project" value="InterPro"/>
</dbReference>
<dbReference type="Gene3D" id="1.10.10.60">
    <property type="entry name" value="Homeodomain-like"/>
    <property type="match status" value="2"/>
</dbReference>
<name>A0A4R5K851_9BACL</name>
<dbReference type="Pfam" id="PF00072">
    <property type="entry name" value="Response_reg"/>
    <property type="match status" value="1"/>
</dbReference>
<dbReference type="SUPFAM" id="SSF46689">
    <property type="entry name" value="Homeodomain-like"/>
    <property type="match status" value="2"/>
</dbReference>
<dbReference type="Pfam" id="PF17853">
    <property type="entry name" value="GGDEF_2"/>
    <property type="match status" value="1"/>
</dbReference>
<evidence type="ECO:0000256" key="2">
    <source>
        <dbReference type="ARBA" id="ARBA00023125"/>
    </source>
</evidence>
<keyword evidence="3" id="KW-0804">Transcription</keyword>
<dbReference type="PROSITE" id="PS00041">
    <property type="entry name" value="HTH_ARAC_FAMILY_1"/>
    <property type="match status" value="1"/>
</dbReference>
<protein>
    <submittedName>
        <fullName evidence="7">Helix-turn-helix domain-containing protein</fullName>
    </submittedName>
</protein>
<dbReference type="SMART" id="SM00448">
    <property type="entry name" value="REC"/>
    <property type="match status" value="1"/>
</dbReference>
<comment type="caution">
    <text evidence="7">The sequence shown here is derived from an EMBL/GenBank/DDBJ whole genome shotgun (WGS) entry which is preliminary data.</text>
</comment>
<evidence type="ECO:0000256" key="4">
    <source>
        <dbReference type="PROSITE-ProRule" id="PRU00169"/>
    </source>
</evidence>
<organism evidence="7 8">
    <name type="scientific">Paenibacillus piri</name>
    <dbReference type="NCBI Taxonomy" id="2547395"/>
    <lineage>
        <taxon>Bacteria</taxon>
        <taxon>Bacillati</taxon>
        <taxon>Bacillota</taxon>
        <taxon>Bacilli</taxon>
        <taxon>Bacillales</taxon>
        <taxon>Paenibacillaceae</taxon>
        <taxon>Paenibacillus</taxon>
    </lineage>
</organism>